<accession>A0A1E4S1R5</accession>
<dbReference type="OrthoDB" id="5840532at2759"/>
<keyword evidence="6" id="KW-1185">Reference proteome</keyword>
<keyword evidence="4" id="KW-1133">Transmembrane helix</keyword>
<evidence type="ECO:0000313" key="5">
    <source>
        <dbReference type="EMBL" id="ODV73423.1"/>
    </source>
</evidence>
<dbReference type="Gene3D" id="3.40.50.720">
    <property type="entry name" value="NAD(P)-binding Rossmann-like Domain"/>
    <property type="match status" value="1"/>
</dbReference>
<evidence type="ECO:0000256" key="3">
    <source>
        <dbReference type="ARBA" id="ARBA00023002"/>
    </source>
</evidence>
<keyword evidence="4" id="KW-0472">Membrane</keyword>
<dbReference type="RefSeq" id="XP_020070462.1">
    <property type="nucleotide sequence ID" value="XM_020217518.1"/>
</dbReference>
<dbReference type="PRINTS" id="PR00081">
    <property type="entry name" value="GDHRDH"/>
</dbReference>
<keyword evidence="2" id="KW-0521">NADP</keyword>
<dbReference type="PANTHER" id="PTHR24322:SF736">
    <property type="entry name" value="RETINOL DEHYDROGENASE 10"/>
    <property type="match status" value="1"/>
</dbReference>
<dbReference type="GeneID" id="30991914"/>
<sequence>MISIDDVATLITQPSVIVVLLLVVLYLTPAIVACVCVVSVLLFRILWNLNGIYKRHGVWEPLGKDDVALITGGANGLGLELSLQLAQRGVKVIVIDKAAEVPNTLEGHIVYERCDLSNSESLLSLIKKVIATHGYPTVLVNNAAVRDGGSLQELTSSQAENIVSVNTLAPLLLMRECLKTSRRIYTINVASVLGFVSPANLSMYSCTKAALISLHDSISHEYSSDVSKRFLLVAPGQLNTAMFQNVTPPRQWLAPVLDARALATTIVQKCNQGERGTVHGPVYTYFIPILRLLPYSLAELCRWFSEMDTSVKKGESDA</sequence>
<protein>
    <submittedName>
        <fullName evidence="5">NAD(P)-binding protein</fullName>
    </submittedName>
</protein>
<dbReference type="SUPFAM" id="SSF51735">
    <property type="entry name" value="NAD(P)-binding Rossmann-fold domains"/>
    <property type="match status" value="1"/>
</dbReference>
<keyword evidence="4" id="KW-0812">Transmembrane</keyword>
<evidence type="ECO:0000256" key="4">
    <source>
        <dbReference type="SAM" id="Phobius"/>
    </source>
</evidence>
<dbReference type="Pfam" id="PF00106">
    <property type="entry name" value="adh_short"/>
    <property type="match status" value="1"/>
</dbReference>
<dbReference type="AlphaFoldDB" id="A0A1E4S1R5"/>
<dbReference type="InterPro" id="IPR002347">
    <property type="entry name" value="SDR_fam"/>
</dbReference>
<dbReference type="EMBL" id="KV453931">
    <property type="protein sequence ID" value="ODV73423.1"/>
    <property type="molecule type" value="Genomic_DNA"/>
</dbReference>
<evidence type="ECO:0000256" key="2">
    <source>
        <dbReference type="ARBA" id="ARBA00022857"/>
    </source>
</evidence>
<evidence type="ECO:0000313" key="6">
    <source>
        <dbReference type="Proteomes" id="UP000094389"/>
    </source>
</evidence>
<feature type="transmembrane region" description="Helical" evidence="4">
    <location>
        <begin position="16"/>
        <end position="47"/>
    </location>
</feature>
<dbReference type="OMA" id="MFKDVEP"/>
<dbReference type="PANTHER" id="PTHR24322">
    <property type="entry name" value="PKSB"/>
    <property type="match status" value="1"/>
</dbReference>
<comment type="similarity">
    <text evidence="1">Belongs to the short-chain dehydrogenases/reductases (SDR) family.</text>
</comment>
<dbReference type="Proteomes" id="UP000094389">
    <property type="component" value="Unassembled WGS sequence"/>
</dbReference>
<reference evidence="5 6" key="1">
    <citation type="journal article" date="2016" name="Proc. Natl. Acad. Sci. U.S.A.">
        <title>Comparative genomics of biotechnologically important yeasts.</title>
        <authorList>
            <person name="Riley R."/>
            <person name="Haridas S."/>
            <person name="Wolfe K.H."/>
            <person name="Lopes M.R."/>
            <person name="Hittinger C.T."/>
            <person name="Goeker M."/>
            <person name="Salamov A.A."/>
            <person name="Wisecaver J.H."/>
            <person name="Long T.M."/>
            <person name="Calvey C.H."/>
            <person name="Aerts A.L."/>
            <person name="Barry K.W."/>
            <person name="Choi C."/>
            <person name="Clum A."/>
            <person name="Coughlan A.Y."/>
            <person name="Deshpande S."/>
            <person name="Douglass A.P."/>
            <person name="Hanson S.J."/>
            <person name="Klenk H.-P."/>
            <person name="LaButti K.M."/>
            <person name="Lapidus A."/>
            <person name="Lindquist E.A."/>
            <person name="Lipzen A.M."/>
            <person name="Meier-Kolthoff J.P."/>
            <person name="Ohm R.A."/>
            <person name="Otillar R.P."/>
            <person name="Pangilinan J.L."/>
            <person name="Peng Y."/>
            <person name="Rokas A."/>
            <person name="Rosa C.A."/>
            <person name="Scheuner C."/>
            <person name="Sibirny A.A."/>
            <person name="Slot J.C."/>
            <person name="Stielow J.B."/>
            <person name="Sun H."/>
            <person name="Kurtzman C.P."/>
            <person name="Blackwell M."/>
            <person name="Grigoriev I.V."/>
            <person name="Jeffries T.W."/>
        </authorList>
    </citation>
    <scope>NUCLEOTIDE SEQUENCE [LARGE SCALE GENOMIC DNA]</scope>
    <source>
        <strain evidence="6">ATCC 18201 / CBS 1600 / BCRC 20928 / JCM 3617 / NBRC 0987 / NRRL Y-1542</strain>
    </source>
</reference>
<keyword evidence="3" id="KW-0560">Oxidoreductase</keyword>
<proteinExistence type="inferred from homology"/>
<dbReference type="STRING" id="983966.A0A1E4S1R5"/>
<gene>
    <name evidence="5" type="ORF">CYBJADRAFT_194337</name>
</gene>
<dbReference type="InterPro" id="IPR020904">
    <property type="entry name" value="Sc_DH/Rdtase_CS"/>
</dbReference>
<dbReference type="InterPro" id="IPR036291">
    <property type="entry name" value="NAD(P)-bd_dom_sf"/>
</dbReference>
<organism evidence="5 6">
    <name type="scientific">Cyberlindnera jadinii (strain ATCC 18201 / CBS 1600 / BCRC 20928 / JCM 3617 / NBRC 0987 / NRRL Y-1542)</name>
    <name type="common">Torula yeast</name>
    <name type="synonym">Candida utilis</name>
    <dbReference type="NCBI Taxonomy" id="983966"/>
    <lineage>
        <taxon>Eukaryota</taxon>
        <taxon>Fungi</taxon>
        <taxon>Dikarya</taxon>
        <taxon>Ascomycota</taxon>
        <taxon>Saccharomycotina</taxon>
        <taxon>Saccharomycetes</taxon>
        <taxon>Phaffomycetales</taxon>
        <taxon>Phaffomycetaceae</taxon>
        <taxon>Cyberlindnera</taxon>
    </lineage>
</organism>
<evidence type="ECO:0000256" key="1">
    <source>
        <dbReference type="ARBA" id="ARBA00006484"/>
    </source>
</evidence>
<dbReference type="GO" id="GO:0016616">
    <property type="term" value="F:oxidoreductase activity, acting on the CH-OH group of donors, NAD or NADP as acceptor"/>
    <property type="evidence" value="ECO:0007669"/>
    <property type="project" value="TreeGrafter"/>
</dbReference>
<dbReference type="PROSITE" id="PS00061">
    <property type="entry name" value="ADH_SHORT"/>
    <property type="match status" value="1"/>
</dbReference>
<name>A0A1E4S1R5_CYBJN</name>